<dbReference type="Pfam" id="PF00239">
    <property type="entry name" value="Resolvase"/>
    <property type="match status" value="1"/>
</dbReference>
<dbReference type="GO" id="GO:0003677">
    <property type="term" value="F:DNA binding"/>
    <property type="evidence" value="ECO:0007669"/>
    <property type="project" value="InterPro"/>
</dbReference>
<dbReference type="SUPFAM" id="SSF53041">
    <property type="entry name" value="Resolvase-like"/>
    <property type="match status" value="1"/>
</dbReference>
<dbReference type="CDD" id="cd00338">
    <property type="entry name" value="Ser_Recombinase"/>
    <property type="match status" value="1"/>
</dbReference>
<protein>
    <recommendedName>
        <fullName evidence="2">Resolvase/invertase-type recombinase catalytic domain-containing protein</fullName>
    </recommendedName>
</protein>
<gene>
    <name evidence="3" type="ordered locus">MLP_37920</name>
</gene>
<dbReference type="Gene3D" id="3.40.50.1390">
    <property type="entry name" value="Resolvase, N-terminal catalytic domain"/>
    <property type="match status" value="1"/>
</dbReference>
<name>F5XPX5_MICPN</name>
<dbReference type="InterPro" id="IPR036162">
    <property type="entry name" value="Resolvase-like_N_sf"/>
</dbReference>
<feature type="compositionally biased region" description="Basic residues" evidence="1">
    <location>
        <begin position="198"/>
        <end position="214"/>
    </location>
</feature>
<dbReference type="SMART" id="SM00857">
    <property type="entry name" value="Resolvase"/>
    <property type="match status" value="1"/>
</dbReference>
<dbReference type="EMBL" id="AP012204">
    <property type="protein sequence ID" value="BAK36806.1"/>
    <property type="molecule type" value="Genomic_DNA"/>
</dbReference>
<reference evidence="3 4" key="1">
    <citation type="submission" date="2011-05" db="EMBL/GenBank/DDBJ databases">
        <title>Whole genome sequence of Microlunatus phosphovorus NM-1.</title>
        <authorList>
            <person name="Hosoyama A."/>
            <person name="Sasaki K."/>
            <person name="Harada T."/>
            <person name="Igarashi R."/>
            <person name="Kawakoshi A."/>
            <person name="Sasagawa M."/>
            <person name="Fukada J."/>
            <person name="Nakamura S."/>
            <person name="Katano Y."/>
            <person name="Hanada S."/>
            <person name="Kamagata Y."/>
            <person name="Nakamura N."/>
            <person name="Yamazaki S."/>
            <person name="Fujita N."/>
        </authorList>
    </citation>
    <scope>NUCLEOTIDE SEQUENCE [LARGE SCALE GENOMIC DNA]</scope>
    <source>
        <strain evidence="4">ATCC 700054 / DSM 10555 / JCM 9379 / NBRC 101784 / NCIMB 13414 / VKM Ac-1990 / NM-1</strain>
    </source>
</reference>
<dbReference type="InterPro" id="IPR006119">
    <property type="entry name" value="Resolv_N"/>
</dbReference>
<dbReference type="Proteomes" id="UP000007947">
    <property type="component" value="Chromosome"/>
</dbReference>
<accession>F5XPX5</accession>
<dbReference type="HOGENOM" id="CLU_1213709_0_0_11"/>
<dbReference type="eggNOG" id="COG1961">
    <property type="taxonomic scope" value="Bacteria"/>
</dbReference>
<feature type="region of interest" description="Disordered" evidence="1">
    <location>
        <begin position="120"/>
        <end position="228"/>
    </location>
</feature>
<feature type="domain" description="Resolvase/invertase-type recombinase catalytic" evidence="2">
    <location>
        <begin position="2"/>
        <end position="91"/>
    </location>
</feature>
<proteinExistence type="predicted"/>
<organism evidence="3 4">
    <name type="scientific">Microlunatus phosphovorus (strain ATCC 700054 / DSM 10555 / JCM 9379 / NBRC 101784 / NCIMB 13414 / VKM Ac-1990 / NM-1)</name>
    <dbReference type="NCBI Taxonomy" id="1032480"/>
    <lineage>
        <taxon>Bacteria</taxon>
        <taxon>Bacillati</taxon>
        <taxon>Actinomycetota</taxon>
        <taxon>Actinomycetes</taxon>
        <taxon>Propionibacteriales</taxon>
        <taxon>Propionibacteriaceae</taxon>
        <taxon>Microlunatus</taxon>
    </lineage>
</organism>
<evidence type="ECO:0000313" key="4">
    <source>
        <dbReference type="Proteomes" id="UP000007947"/>
    </source>
</evidence>
<dbReference type="GO" id="GO:0000150">
    <property type="term" value="F:DNA strand exchange activity"/>
    <property type="evidence" value="ECO:0007669"/>
    <property type="project" value="InterPro"/>
</dbReference>
<evidence type="ECO:0000259" key="2">
    <source>
        <dbReference type="SMART" id="SM00857"/>
    </source>
</evidence>
<keyword evidence="4" id="KW-1185">Reference proteome</keyword>
<feature type="compositionally biased region" description="Basic and acidic residues" evidence="1">
    <location>
        <begin position="172"/>
        <end position="181"/>
    </location>
</feature>
<dbReference type="AlphaFoldDB" id="F5XPX5"/>
<sequence>MTIVNADQIGATIVAEFVGAGESARKADRPELMRMIRYVTEHQVNYCIVHKVDRLARNRADDVTIHLALRDAGVMLVSASENIDRRLRGRHGRKSDCTRQAMLIEDVERLIEGLYETIQVGGETPTGPGRDAARGVRPAHGIGDQGTGSTDDRPRPAGRRAGQAAASPLRRAGRDQQPDRRPPRRIRRGPRQPGRLARPARTRRRHLSRLRRRQPAAVQPGVLHRYLD</sequence>
<evidence type="ECO:0000313" key="3">
    <source>
        <dbReference type="EMBL" id="BAK36806.1"/>
    </source>
</evidence>
<dbReference type="STRING" id="1032480.MLP_37920"/>
<evidence type="ECO:0000256" key="1">
    <source>
        <dbReference type="SAM" id="MobiDB-lite"/>
    </source>
</evidence>
<dbReference type="KEGG" id="mph:MLP_37920"/>